<gene>
    <name evidence="2" type="ORF">pCQ3.59</name>
</gene>
<sequence>MRLLNREPALFLTLIAVMLKTGAAFGLNVSGEQQAVINAVAAAGVGLLVAVLASDGIGAAVLGFVQAVIALAVGFGADWSAEQQAIVLSLVAAVVGMFDRTQVTAPVPATAKPTAVTPSS</sequence>
<geneLocation type="plasmid" evidence="2">
    <name>pCQ3</name>
</geneLocation>
<organism evidence="2">
    <name type="scientific">Streptomyces sp. W9</name>
    <dbReference type="NCBI Taxonomy" id="682410"/>
    <lineage>
        <taxon>Bacteria</taxon>
        <taxon>Bacillati</taxon>
        <taxon>Actinomycetota</taxon>
        <taxon>Actinomycetes</taxon>
        <taxon>Kitasatosporales</taxon>
        <taxon>Streptomycetaceae</taxon>
        <taxon>Streptomyces</taxon>
    </lineage>
</organism>
<keyword evidence="1" id="KW-0472">Membrane</keyword>
<feature type="transmembrane region" description="Helical" evidence="1">
    <location>
        <begin position="34"/>
        <end position="52"/>
    </location>
</feature>
<reference evidence="2" key="1">
    <citation type="journal article" date="2010" name="J. Bacteriol.">
        <title>Characterization of the replication, transfer, and plasmid/lytic phage cycle of the Streptomyces plasmid-phage pZL12.</title>
        <authorList>
            <person name="Zhong L."/>
            <person name="Cheng Q."/>
            <person name="Tian X."/>
            <person name="Zhao L."/>
            <person name="Qin Z."/>
        </authorList>
    </citation>
    <scope>NUCLEOTIDE SEQUENCE</scope>
    <source>
        <strain evidence="2">W9</strain>
        <plasmid evidence="2">pCQ3</plasmid>
    </source>
</reference>
<feature type="transmembrane region" description="Helical" evidence="1">
    <location>
        <begin position="59"/>
        <end position="77"/>
    </location>
</feature>
<name>D0UZA8_9ACTN</name>
<evidence type="ECO:0000313" key="2">
    <source>
        <dbReference type="EMBL" id="ACX85560.1"/>
    </source>
</evidence>
<keyword evidence="1" id="KW-0812">Transmembrane</keyword>
<keyword evidence="1" id="KW-1133">Transmembrane helix</keyword>
<proteinExistence type="predicted"/>
<keyword evidence="2" id="KW-0614">Plasmid</keyword>
<dbReference type="AlphaFoldDB" id="D0UZA8"/>
<protein>
    <submittedName>
        <fullName evidence="2">PCQ3_59</fullName>
    </submittedName>
</protein>
<dbReference type="RefSeq" id="WP_012840445.1">
    <property type="nucleotide sequence ID" value="NC_013449.1"/>
</dbReference>
<evidence type="ECO:0000256" key="1">
    <source>
        <dbReference type="SAM" id="Phobius"/>
    </source>
</evidence>
<dbReference type="EMBL" id="GQ983381">
    <property type="protein sequence ID" value="ACX85560.1"/>
    <property type="molecule type" value="Genomic_DNA"/>
</dbReference>
<accession>D0UZA8</accession>